<name>A0A382M1J6_9ZZZZ</name>
<proteinExistence type="predicted"/>
<dbReference type="AlphaFoldDB" id="A0A382M1J6"/>
<sequence>VNLSEKQDISTLEPLIEAVRGGVESTGWEVSGLQKTTSHQFEGKWEGESTRSAYLFFHLPNGSEYVSIDVYLDETSQGLTGNFALVVDLASFVDLGDPEDALRSFAALSSRVLPDRHTRPFALRFRLRDSSDEPSGAETEVRFKLQLPRRAIGHGAAVVRQFAAKTVKAFEVILSSDELATHLPTD</sequence>
<reference evidence="1" key="1">
    <citation type="submission" date="2018-05" db="EMBL/GenBank/DDBJ databases">
        <authorList>
            <person name="Lanie J.A."/>
            <person name="Ng W.-L."/>
            <person name="Kazmierczak K.M."/>
            <person name="Andrzejewski T.M."/>
            <person name="Davidsen T.M."/>
            <person name="Wayne K.J."/>
            <person name="Tettelin H."/>
            <person name="Glass J.I."/>
            <person name="Rusch D."/>
            <person name="Podicherti R."/>
            <person name="Tsui H.-C.T."/>
            <person name="Winkler M.E."/>
        </authorList>
    </citation>
    <scope>NUCLEOTIDE SEQUENCE</scope>
</reference>
<dbReference type="EMBL" id="UINC01090504">
    <property type="protein sequence ID" value="SVC42508.1"/>
    <property type="molecule type" value="Genomic_DNA"/>
</dbReference>
<feature type="non-terminal residue" evidence="1">
    <location>
        <position position="1"/>
    </location>
</feature>
<organism evidence="1">
    <name type="scientific">marine metagenome</name>
    <dbReference type="NCBI Taxonomy" id="408172"/>
    <lineage>
        <taxon>unclassified sequences</taxon>
        <taxon>metagenomes</taxon>
        <taxon>ecological metagenomes</taxon>
    </lineage>
</organism>
<accession>A0A382M1J6</accession>
<protein>
    <submittedName>
        <fullName evidence="1">Uncharacterized protein</fullName>
    </submittedName>
</protein>
<gene>
    <name evidence="1" type="ORF">METZ01_LOCUS295362</name>
</gene>
<evidence type="ECO:0000313" key="1">
    <source>
        <dbReference type="EMBL" id="SVC42508.1"/>
    </source>
</evidence>